<evidence type="ECO:0000313" key="1">
    <source>
        <dbReference type="EMBL" id="MCW3786513.1"/>
    </source>
</evidence>
<protein>
    <submittedName>
        <fullName evidence="1">Uncharacterized protein</fullName>
    </submittedName>
</protein>
<proteinExistence type="predicted"/>
<dbReference type="AlphaFoldDB" id="A0AAE3SFS8"/>
<dbReference type="Proteomes" id="UP001209229">
    <property type="component" value="Unassembled WGS sequence"/>
</dbReference>
<evidence type="ECO:0000313" key="2">
    <source>
        <dbReference type="Proteomes" id="UP001209229"/>
    </source>
</evidence>
<organism evidence="1 2">
    <name type="scientific">Plebeiibacterium sediminum</name>
    <dbReference type="NCBI Taxonomy" id="2992112"/>
    <lineage>
        <taxon>Bacteria</taxon>
        <taxon>Pseudomonadati</taxon>
        <taxon>Bacteroidota</taxon>
        <taxon>Bacteroidia</taxon>
        <taxon>Marinilabiliales</taxon>
        <taxon>Marinilabiliaceae</taxon>
        <taxon>Plebeiibacterium</taxon>
    </lineage>
</organism>
<comment type="caution">
    <text evidence="1">The sequence shown here is derived from an EMBL/GenBank/DDBJ whole genome shotgun (WGS) entry which is preliminary data.</text>
</comment>
<keyword evidence="2" id="KW-1185">Reference proteome</keyword>
<gene>
    <name evidence="1" type="ORF">OM075_08545</name>
</gene>
<sequence length="87" mass="10186">MYKIKIWVEFNDVASIGEISNKANIKLTIEGDFKKVDIVSQLDLKSGYEFEYEEPGEYCLSLENEFVNYKENFVFDESITDLEIEVE</sequence>
<name>A0AAE3SFS8_9BACT</name>
<dbReference type="RefSeq" id="WP_301190078.1">
    <property type="nucleotide sequence ID" value="NZ_JAPDPJ010000015.1"/>
</dbReference>
<dbReference type="EMBL" id="JAPDPJ010000015">
    <property type="protein sequence ID" value="MCW3786513.1"/>
    <property type="molecule type" value="Genomic_DNA"/>
</dbReference>
<accession>A0AAE3SFS8</accession>
<reference evidence="1" key="1">
    <citation type="submission" date="2022-10" db="EMBL/GenBank/DDBJ databases">
        <authorList>
            <person name="Yu W.X."/>
        </authorList>
    </citation>
    <scope>NUCLEOTIDE SEQUENCE</scope>
    <source>
        <strain evidence="1">AAT</strain>
    </source>
</reference>